<evidence type="ECO:0000259" key="1">
    <source>
        <dbReference type="Pfam" id="PF19031"/>
    </source>
</evidence>
<organism evidence="2 3">
    <name type="scientific">Ficedula albicollis</name>
    <name type="common">Collared flycatcher</name>
    <name type="synonym">Muscicapa albicollis</name>
    <dbReference type="NCBI Taxonomy" id="59894"/>
    <lineage>
        <taxon>Eukaryota</taxon>
        <taxon>Metazoa</taxon>
        <taxon>Chordata</taxon>
        <taxon>Craniata</taxon>
        <taxon>Vertebrata</taxon>
        <taxon>Euteleostomi</taxon>
        <taxon>Archelosauria</taxon>
        <taxon>Archosauria</taxon>
        <taxon>Dinosauria</taxon>
        <taxon>Saurischia</taxon>
        <taxon>Theropoda</taxon>
        <taxon>Coelurosauria</taxon>
        <taxon>Aves</taxon>
        <taxon>Neognathae</taxon>
        <taxon>Neoaves</taxon>
        <taxon>Telluraves</taxon>
        <taxon>Australaves</taxon>
        <taxon>Passeriformes</taxon>
        <taxon>Muscicapidae</taxon>
        <taxon>Ficedula</taxon>
    </lineage>
</organism>
<dbReference type="GO" id="GO:0031410">
    <property type="term" value="C:cytoplasmic vesicle"/>
    <property type="evidence" value="ECO:0007669"/>
    <property type="project" value="TreeGrafter"/>
</dbReference>
<reference evidence="2" key="2">
    <citation type="submission" date="2025-08" db="UniProtKB">
        <authorList>
            <consortium name="Ensembl"/>
        </authorList>
    </citation>
    <scope>IDENTIFICATION</scope>
</reference>
<evidence type="ECO:0000313" key="2">
    <source>
        <dbReference type="Ensembl" id="ENSFALP00000030444.1"/>
    </source>
</evidence>
<dbReference type="GO" id="GO:0006605">
    <property type="term" value="P:protein targeting"/>
    <property type="evidence" value="ECO:0007669"/>
    <property type="project" value="TreeGrafter"/>
</dbReference>
<dbReference type="PANTHER" id="PTHR14407">
    <property type="entry name" value="HERMANSKY-PUDLAK SYNDROME 4 PROTEIN LIGHT-EAR PROTEIN-RELATED"/>
    <property type="match status" value="1"/>
</dbReference>
<protein>
    <recommendedName>
        <fullName evidence="1">CCZ1/INTU/HSP4 first Longin domain-containing protein</fullName>
    </recommendedName>
</protein>
<dbReference type="Proteomes" id="UP000016665">
    <property type="component" value="Chromosome 15"/>
</dbReference>
<feature type="domain" description="CCZ1/INTU/HSP4 first Longin" evidence="1">
    <location>
        <begin position="9"/>
        <end position="87"/>
    </location>
</feature>
<dbReference type="GO" id="GO:0016192">
    <property type="term" value="P:vesicle-mediated transport"/>
    <property type="evidence" value="ECO:0007669"/>
    <property type="project" value="InterPro"/>
</dbReference>
<dbReference type="GO" id="GO:0005765">
    <property type="term" value="C:lysosomal membrane"/>
    <property type="evidence" value="ECO:0007669"/>
    <property type="project" value="TreeGrafter"/>
</dbReference>
<accession>A0A803W638</accession>
<dbReference type="GO" id="GO:0031085">
    <property type="term" value="C:BLOC-3 complex"/>
    <property type="evidence" value="ECO:0007669"/>
    <property type="project" value="TreeGrafter"/>
</dbReference>
<dbReference type="Pfam" id="PF19031">
    <property type="entry name" value="Intu_longin_1"/>
    <property type="match status" value="1"/>
</dbReference>
<dbReference type="InterPro" id="IPR026091">
    <property type="entry name" value="HPS4"/>
</dbReference>
<dbReference type="PANTHER" id="PTHR14407:SF9">
    <property type="entry name" value="BLOC-3 COMPLEX MEMBER HPS4"/>
    <property type="match status" value="1"/>
</dbReference>
<dbReference type="Ensembl" id="ENSFALT00000040899.1">
    <property type="protein sequence ID" value="ENSFALP00000030444.1"/>
    <property type="gene ID" value="ENSFALG00000028489.1"/>
</dbReference>
<reference evidence="2 3" key="1">
    <citation type="journal article" date="2012" name="Nature">
        <title>The genomic landscape of species divergence in Ficedula flycatchers.</title>
        <authorList>
            <person name="Ellegren H."/>
            <person name="Smeds L."/>
            <person name="Burri R."/>
            <person name="Olason P.I."/>
            <person name="Backstrom N."/>
            <person name="Kawakami T."/>
            <person name="Kunstner A."/>
            <person name="Makinen H."/>
            <person name="Nadachowska-Brzyska K."/>
            <person name="Qvarnstrom A."/>
            <person name="Uebbing S."/>
            <person name="Wolf J.B."/>
        </authorList>
    </citation>
    <scope>NUCLEOTIDE SEQUENCE [LARGE SCALE GENOMIC DNA]</scope>
</reference>
<dbReference type="GeneTree" id="ENSGT00390000007349"/>
<dbReference type="InterPro" id="IPR043987">
    <property type="entry name" value="CCZ1/INTU/HSP4_longin_1"/>
</dbReference>
<proteinExistence type="predicted"/>
<reference evidence="2" key="3">
    <citation type="submission" date="2025-09" db="UniProtKB">
        <authorList>
            <consortium name="Ensembl"/>
        </authorList>
    </citation>
    <scope>IDENTIFICATION</scope>
</reference>
<name>A0A803W638_FICAL</name>
<dbReference type="GO" id="GO:1903232">
    <property type="term" value="P:melanosome assembly"/>
    <property type="evidence" value="ECO:0007669"/>
    <property type="project" value="TreeGrafter"/>
</dbReference>
<keyword evidence="3" id="KW-1185">Reference proteome</keyword>
<dbReference type="AlphaFoldDB" id="A0A803W638"/>
<evidence type="ECO:0000313" key="3">
    <source>
        <dbReference type="Proteomes" id="UP000016665"/>
    </source>
</evidence>
<dbReference type="GO" id="GO:0005085">
    <property type="term" value="F:guanyl-nucleotide exchange factor activity"/>
    <property type="evidence" value="ECO:0007669"/>
    <property type="project" value="TreeGrafter"/>
</dbReference>
<sequence>RTELVPTLWNYFFLYDGSKVKEEGDPTSAGICYFYPSQTVPEQQELLCGQMAGVVRCLTEISGSPPSLVRLRKLKFAVVVDGDFLWVSSDKEGLFFRLWAAPRDSWGWSLQCTSFIAR</sequence>
<dbReference type="GO" id="GO:0031267">
    <property type="term" value="F:small GTPase binding"/>
    <property type="evidence" value="ECO:0007669"/>
    <property type="project" value="TreeGrafter"/>
</dbReference>